<dbReference type="Pfam" id="PF13426">
    <property type="entry name" value="PAS_9"/>
    <property type="match status" value="1"/>
</dbReference>
<dbReference type="Gene3D" id="3.20.20.450">
    <property type="entry name" value="EAL domain"/>
    <property type="match status" value="1"/>
</dbReference>
<dbReference type="SMART" id="SM00267">
    <property type="entry name" value="GGDEF"/>
    <property type="match status" value="1"/>
</dbReference>
<dbReference type="SUPFAM" id="SSF141868">
    <property type="entry name" value="EAL domain-like"/>
    <property type="match status" value="1"/>
</dbReference>
<dbReference type="NCBIfam" id="TIGR00254">
    <property type="entry name" value="GGDEF"/>
    <property type="match status" value="1"/>
</dbReference>
<comment type="caution">
    <text evidence="6">The sequence shown here is derived from an EMBL/GenBank/DDBJ whole genome shotgun (WGS) entry which is preliminary data.</text>
</comment>
<dbReference type="Gene3D" id="3.30.70.270">
    <property type="match status" value="1"/>
</dbReference>
<feature type="transmembrane region" description="Helical" evidence="1">
    <location>
        <begin position="97"/>
        <end position="126"/>
    </location>
</feature>
<proteinExistence type="predicted"/>
<dbReference type="SMART" id="SM00052">
    <property type="entry name" value="EAL"/>
    <property type="match status" value="1"/>
</dbReference>
<protein>
    <submittedName>
        <fullName evidence="6">PAS domain S-box-containing protein/diguanylate cyclase (GGDEF)-like protein</fullName>
    </submittedName>
</protein>
<dbReference type="AlphaFoldDB" id="A0A562PLH5"/>
<dbReference type="InterPro" id="IPR052155">
    <property type="entry name" value="Biofilm_reg_signaling"/>
</dbReference>
<dbReference type="InterPro" id="IPR001610">
    <property type="entry name" value="PAC"/>
</dbReference>
<evidence type="ECO:0000313" key="6">
    <source>
        <dbReference type="EMBL" id="TWI45269.1"/>
    </source>
</evidence>
<evidence type="ECO:0000313" key="7">
    <source>
        <dbReference type="Proteomes" id="UP000315112"/>
    </source>
</evidence>
<name>A0A562PLH5_9BURK</name>
<dbReference type="Proteomes" id="UP000315112">
    <property type="component" value="Unassembled WGS sequence"/>
</dbReference>
<dbReference type="SUPFAM" id="SSF55785">
    <property type="entry name" value="PYP-like sensor domain (PAS domain)"/>
    <property type="match status" value="1"/>
</dbReference>
<organism evidence="6 7">
    <name type="scientific">Pseudoduganella flava</name>
    <dbReference type="NCBI Taxonomy" id="871742"/>
    <lineage>
        <taxon>Bacteria</taxon>
        <taxon>Pseudomonadati</taxon>
        <taxon>Pseudomonadota</taxon>
        <taxon>Betaproteobacteria</taxon>
        <taxon>Burkholderiales</taxon>
        <taxon>Oxalobacteraceae</taxon>
        <taxon>Telluria group</taxon>
        <taxon>Pseudoduganella</taxon>
    </lineage>
</organism>
<dbReference type="CDD" id="cd01948">
    <property type="entry name" value="EAL"/>
    <property type="match status" value="1"/>
</dbReference>
<feature type="domain" description="PAC" evidence="3">
    <location>
        <begin position="276"/>
        <end position="330"/>
    </location>
</feature>
<feature type="transmembrane region" description="Helical" evidence="1">
    <location>
        <begin position="40"/>
        <end position="59"/>
    </location>
</feature>
<dbReference type="InterPro" id="IPR048437">
    <property type="entry name" value="MASE11"/>
</dbReference>
<dbReference type="SMART" id="SM00086">
    <property type="entry name" value="PAC"/>
    <property type="match status" value="1"/>
</dbReference>
<gene>
    <name evidence="6" type="ORF">IP92_03645</name>
</gene>
<feature type="transmembrane region" description="Helical" evidence="1">
    <location>
        <begin position="12"/>
        <end position="34"/>
    </location>
</feature>
<dbReference type="CDD" id="cd01949">
    <property type="entry name" value="GGDEF"/>
    <property type="match status" value="1"/>
</dbReference>
<dbReference type="InterPro" id="IPR001633">
    <property type="entry name" value="EAL_dom"/>
</dbReference>
<feature type="domain" description="GGDEF" evidence="5">
    <location>
        <begin position="361"/>
        <end position="499"/>
    </location>
</feature>
<evidence type="ECO:0000256" key="1">
    <source>
        <dbReference type="SAM" id="Phobius"/>
    </source>
</evidence>
<dbReference type="PROSITE" id="PS50883">
    <property type="entry name" value="EAL"/>
    <property type="match status" value="1"/>
</dbReference>
<reference evidence="6 7" key="1">
    <citation type="journal article" date="2015" name="Stand. Genomic Sci.">
        <title>Genomic Encyclopedia of Bacterial and Archaeal Type Strains, Phase III: the genomes of soil and plant-associated and newly described type strains.</title>
        <authorList>
            <person name="Whitman W.B."/>
            <person name="Woyke T."/>
            <person name="Klenk H.P."/>
            <person name="Zhou Y."/>
            <person name="Lilburn T.G."/>
            <person name="Beck B.J."/>
            <person name="De Vos P."/>
            <person name="Vandamme P."/>
            <person name="Eisen J.A."/>
            <person name="Garrity G."/>
            <person name="Hugenholtz P."/>
            <person name="Kyrpides N.C."/>
        </authorList>
    </citation>
    <scope>NUCLEOTIDE SEQUENCE [LARGE SCALE GENOMIC DNA]</scope>
    <source>
        <strain evidence="6 7">CGMCC 1.10685</strain>
    </source>
</reference>
<dbReference type="PANTHER" id="PTHR44757:SF2">
    <property type="entry name" value="BIOFILM ARCHITECTURE MAINTENANCE PROTEIN MBAA"/>
    <property type="match status" value="1"/>
</dbReference>
<keyword evidence="1" id="KW-1133">Transmembrane helix</keyword>
<accession>A0A562PLH5</accession>
<dbReference type="SUPFAM" id="SSF55073">
    <property type="entry name" value="Nucleotide cyclase"/>
    <property type="match status" value="1"/>
</dbReference>
<feature type="transmembrane region" description="Helical" evidence="1">
    <location>
        <begin position="147"/>
        <end position="169"/>
    </location>
</feature>
<dbReference type="NCBIfam" id="TIGR00229">
    <property type="entry name" value="sensory_box"/>
    <property type="match status" value="1"/>
</dbReference>
<dbReference type="InterPro" id="IPR000014">
    <property type="entry name" value="PAS"/>
</dbReference>
<dbReference type="InterPro" id="IPR035965">
    <property type="entry name" value="PAS-like_dom_sf"/>
</dbReference>
<dbReference type="InterPro" id="IPR000700">
    <property type="entry name" value="PAS-assoc_C"/>
</dbReference>
<dbReference type="PROSITE" id="PS50112">
    <property type="entry name" value="PAS"/>
    <property type="match status" value="1"/>
</dbReference>
<dbReference type="FunFam" id="3.30.70.270:FF:000001">
    <property type="entry name" value="Diguanylate cyclase domain protein"/>
    <property type="match status" value="1"/>
</dbReference>
<keyword evidence="1" id="KW-0812">Transmembrane</keyword>
<dbReference type="Pfam" id="PF00990">
    <property type="entry name" value="GGDEF"/>
    <property type="match status" value="1"/>
</dbReference>
<evidence type="ECO:0000259" key="5">
    <source>
        <dbReference type="PROSITE" id="PS50887"/>
    </source>
</evidence>
<dbReference type="InterPro" id="IPR043128">
    <property type="entry name" value="Rev_trsase/Diguanyl_cyclase"/>
</dbReference>
<dbReference type="Pfam" id="PF20969">
    <property type="entry name" value="MASE11"/>
    <property type="match status" value="1"/>
</dbReference>
<dbReference type="InterPro" id="IPR029787">
    <property type="entry name" value="Nucleotide_cyclase"/>
</dbReference>
<dbReference type="CDD" id="cd00130">
    <property type="entry name" value="PAS"/>
    <property type="match status" value="1"/>
</dbReference>
<dbReference type="PANTHER" id="PTHR44757">
    <property type="entry name" value="DIGUANYLATE CYCLASE DGCP"/>
    <property type="match status" value="1"/>
</dbReference>
<sequence length="771" mass="84219">MVFNDIAHWRTQILASLLSTTAMVGTAAAVPSIALALHEGLWAIALVDTLAFVWVLVLWRARGLPYATRVCNLLAILYFIGVAMMLTVGPISQVYLLAAPILAAILLGLWPAIGALIITSGTIIALTLTGHARLYVTGMPDYAPLPTLVVTLNYTCIGLLLTITSSVLLQRLARSLTDLRTFADSLEERQDELQHLNGELRLTAAAVSCLNEMVLIARAVPIPGAEQPIVFANDAVLRRTGYTRDEMLGKSMRMLHGPLTDQDEVARVVQAMRDVRSISAELVNYTRDGQWYWVEMELVPFADEGGNNTHWVLVGRDVTERRKAADAIHQLAFYDVLTGLPNRRLLMDRLQQVLDAAGAGHYAAVMFIDLDHFKYINDARGHATGDMMLRAAAQRLSQLVHANDTVARLGGDEFVVLLADLGTVETAATRRALAMAERVRAALMQGFHIEGQAYQSSASIGVALLPREGQTVDDLLREADIAMYRAKAGGRNGVALFEDTMRAEVERRLTMERDLSHALQNGELQMHVQLQVDQHARPVGAELLMRWRRADGTSVPPDQFIPVAEATGLIVQLGHFALRQACLAWLRLSAAGHALPLSVNVSPSQFRQPDFVAQVRATLAETGAPASQLIFEVTEGLLIDNLDDTIARMHELAQLGIRFSIDDFGTGYSSLAYLKRMPLYELKIDRSFIHDTPGDANGTAIVQSILAMAAHLGLRVVAEGVETHDQAAFLAAHGSPGMQGYLFARPMPLPEMLALLEAQRHPSPAHADANS</sequence>
<keyword evidence="1" id="KW-0472">Membrane</keyword>
<dbReference type="Gene3D" id="3.30.450.20">
    <property type="entry name" value="PAS domain"/>
    <property type="match status" value="1"/>
</dbReference>
<dbReference type="InterPro" id="IPR035919">
    <property type="entry name" value="EAL_sf"/>
</dbReference>
<feature type="transmembrane region" description="Helical" evidence="1">
    <location>
        <begin position="71"/>
        <end position="91"/>
    </location>
</feature>
<dbReference type="InterPro" id="IPR000160">
    <property type="entry name" value="GGDEF_dom"/>
</dbReference>
<dbReference type="PROSITE" id="PS50113">
    <property type="entry name" value="PAC"/>
    <property type="match status" value="1"/>
</dbReference>
<dbReference type="EMBL" id="VLKW01000007">
    <property type="protein sequence ID" value="TWI45269.1"/>
    <property type="molecule type" value="Genomic_DNA"/>
</dbReference>
<dbReference type="PROSITE" id="PS50887">
    <property type="entry name" value="GGDEF"/>
    <property type="match status" value="1"/>
</dbReference>
<feature type="domain" description="PAS" evidence="2">
    <location>
        <begin position="229"/>
        <end position="256"/>
    </location>
</feature>
<evidence type="ECO:0000259" key="3">
    <source>
        <dbReference type="PROSITE" id="PS50113"/>
    </source>
</evidence>
<evidence type="ECO:0000259" key="2">
    <source>
        <dbReference type="PROSITE" id="PS50112"/>
    </source>
</evidence>
<dbReference type="Pfam" id="PF00563">
    <property type="entry name" value="EAL"/>
    <property type="match status" value="1"/>
</dbReference>
<dbReference type="RefSeq" id="WP_229418839.1">
    <property type="nucleotide sequence ID" value="NZ_CP046904.1"/>
</dbReference>
<feature type="domain" description="EAL" evidence="4">
    <location>
        <begin position="508"/>
        <end position="760"/>
    </location>
</feature>
<evidence type="ECO:0000259" key="4">
    <source>
        <dbReference type="PROSITE" id="PS50883"/>
    </source>
</evidence>
<dbReference type="GO" id="GO:0003824">
    <property type="term" value="F:catalytic activity"/>
    <property type="evidence" value="ECO:0007669"/>
    <property type="project" value="UniProtKB-ARBA"/>
</dbReference>